<dbReference type="AlphaFoldDB" id="A0AAV4U334"/>
<dbReference type="Proteomes" id="UP001054837">
    <property type="component" value="Unassembled WGS sequence"/>
</dbReference>
<protein>
    <submittedName>
        <fullName evidence="2">Uncharacterized protein</fullName>
    </submittedName>
</protein>
<comment type="caution">
    <text evidence="2">The sequence shown here is derived from an EMBL/GenBank/DDBJ whole genome shotgun (WGS) entry which is preliminary data.</text>
</comment>
<gene>
    <name evidence="2" type="ORF">CDAR_432491</name>
</gene>
<feature type="region of interest" description="Disordered" evidence="1">
    <location>
        <begin position="45"/>
        <end position="65"/>
    </location>
</feature>
<evidence type="ECO:0000313" key="3">
    <source>
        <dbReference type="Proteomes" id="UP001054837"/>
    </source>
</evidence>
<name>A0AAV4U334_9ARAC</name>
<dbReference type="EMBL" id="BPLQ01010632">
    <property type="protein sequence ID" value="GIY52164.1"/>
    <property type="molecule type" value="Genomic_DNA"/>
</dbReference>
<keyword evidence="3" id="KW-1185">Reference proteome</keyword>
<evidence type="ECO:0000256" key="1">
    <source>
        <dbReference type="SAM" id="MobiDB-lite"/>
    </source>
</evidence>
<feature type="compositionally biased region" description="Polar residues" evidence="1">
    <location>
        <begin position="51"/>
        <end position="63"/>
    </location>
</feature>
<sequence length="94" mass="10797">MSALSKGCTRITTRYLYIHEEKEDGEERRLLASWIASRERLGEGEQRLQDSRSVTSAENSPNHQRGIVKLRLLPSFCPFGIDQNRNVSSNTFRT</sequence>
<evidence type="ECO:0000313" key="2">
    <source>
        <dbReference type="EMBL" id="GIY52164.1"/>
    </source>
</evidence>
<proteinExistence type="predicted"/>
<organism evidence="2 3">
    <name type="scientific">Caerostris darwini</name>
    <dbReference type="NCBI Taxonomy" id="1538125"/>
    <lineage>
        <taxon>Eukaryota</taxon>
        <taxon>Metazoa</taxon>
        <taxon>Ecdysozoa</taxon>
        <taxon>Arthropoda</taxon>
        <taxon>Chelicerata</taxon>
        <taxon>Arachnida</taxon>
        <taxon>Araneae</taxon>
        <taxon>Araneomorphae</taxon>
        <taxon>Entelegynae</taxon>
        <taxon>Araneoidea</taxon>
        <taxon>Araneidae</taxon>
        <taxon>Caerostris</taxon>
    </lineage>
</organism>
<accession>A0AAV4U334</accession>
<reference evidence="2 3" key="1">
    <citation type="submission" date="2021-06" db="EMBL/GenBank/DDBJ databases">
        <title>Caerostris darwini draft genome.</title>
        <authorList>
            <person name="Kono N."/>
            <person name="Arakawa K."/>
        </authorList>
    </citation>
    <scope>NUCLEOTIDE SEQUENCE [LARGE SCALE GENOMIC DNA]</scope>
</reference>